<comment type="catalytic activity">
    <reaction evidence="1">
        <text>aldehydo-D-ribose 5-phosphate = D-ribulose 5-phosphate</text>
        <dbReference type="Rhea" id="RHEA:14657"/>
        <dbReference type="ChEBI" id="CHEBI:58121"/>
        <dbReference type="ChEBI" id="CHEBI:58273"/>
        <dbReference type="EC" id="5.3.1.6"/>
    </reaction>
</comment>
<protein>
    <recommendedName>
        <fullName evidence="5">Ribose-5-phosphate isomerase</fullName>
        <ecNumber evidence="4">5.3.1.6</ecNumber>
    </recommendedName>
    <alternativeName>
        <fullName evidence="8">D-ribose-5-phosphate ketol-isomerase</fullName>
    </alternativeName>
    <alternativeName>
        <fullName evidence="7">Phosphoriboisomerase</fullName>
    </alternativeName>
</protein>
<evidence type="ECO:0000313" key="9">
    <source>
        <dbReference type="EMBL" id="GAA5804915.1"/>
    </source>
</evidence>
<keyword evidence="6" id="KW-0413">Isomerase</keyword>
<dbReference type="EMBL" id="BAABUJ010000039">
    <property type="protein sequence ID" value="GAA5804915.1"/>
    <property type="molecule type" value="Genomic_DNA"/>
</dbReference>
<comment type="similarity">
    <text evidence="3">Belongs to the ribose 5-phosphate isomerase family.</text>
</comment>
<evidence type="ECO:0000256" key="8">
    <source>
        <dbReference type="ARBA" id="ARBA00032273"/>
    </source>
</evidence>
<comment type="caution">
    <text evidence="9">The sequence shown here is derived from an EMBL/GenBank/DDBJ whole genome shotgun (WGS) entry which is preliminary data.</text>
</comment>
<evidence type="ECO:0000313" key="10">
    <source>
        <dbReference type="Proteomes" id="UP001476247"/>
    </source>
</evidence>
<dbReference type="PANTHER" id="PTHR11934:SF0">
    <property type="entry name" value="RIBOSE-5-PHOSPHATE ISOMERASE"/>
    <property type="match status" value="1"/>
</dbReference>
<dbReference type="PANTHER" id="PTHR11934">
    <property type="entry name" value="RIBOSE-5-PHOSPHATE ISOMERASE"/>
    <property type="match status" value="1"/>
</dbReference>
<dbReference type="NCBIfam" id="TIGR00021">
    <property type="entry name" value="rpiA"/>
    <property type="match status" value="1"/>
</dbReference>
<evidence type="ECO:0000256" key="2">
    <source>
        <dbReference type="ARBA" id="ARBA00004988"/>
    </source>
</evidence>
<evidence type="ECO:0000256" key="5">
    <source>
        <dbReference type="ARBA" id="ARBA00019150"/>
    </source>
</evidence>
<evidence type="ECO:0000256" key="4">
    <source>
        <dbReference type="ARBA" id="ARBA00011959"/>
    </source>
</evidence>
<comment type="pathway">
    <text evidence="2">Carbohydrate degradation; pentose phosphate pathway; D-ribose 5-phosphate from D-ribulose 5-phosphate (non-oxidative stage): step 1/1.</text>
</comment>
<dbReference type="EC" id="5.3.1.6" evidence="4"/>
<dbReference type="CDD" id="cd01398">
    <property type="entry name" value="RPI_A"/>
    <property type="match status" value="1"/>
</dbReference>
<dbReference type="InterPro" id="IPR037171">
    <property type="entry name" value="NagB/RpiA_transferase-like"/>
</dbReference>
<dbReference type="Pfam" id="PF06026">
    <property type="entry name" value="Rib_5-P_isom_A"/>
    <property type="match status" value="1"/>
</dbReference>
<dbReference type="InterPro" id="IPR004788">
    <property type="entry name" value="Ribose5P_isomerase_type_A"/>
</dbReference>
<evidence type="ECO:0000256" key="7">
    <source>
        <dbReference type="ARBA" id="ARBA00029734"/>
    </source>
</evidence>
<evidence type="ECO:0000256" key="3">
    <source>
        <dbReference type="ARBA" id="ARBA00008088"/>
    </source>
</evidence>
<name>A0ABP9YD75_9FUNG</name>
<evidence type="ECO:0000256" key="6">
    <source>
        <dbReference type="ARBA" id="ARBA00023235"/>
    </source>
</evidence>
<keyword evidence="10" id="KW-1185">Reference proteome</keyword>
<dbReference type="Gene3D" id="3.40.50.1360">
    <property type="match status" value="1"/>
</dbReference>
<reference evidence="9 10" key="1">
    <citation type="submission" date="2024-04" db="EMBL/GenBank/DDBJ databases">
        <title>genome sequences of Mucor flavus KT1a and Helicostylum pulchrum KT1b strains isolation_sourced from the surface of a dry-aged beef.</title>
        <authorList>
            <person name="Toyotome T."/>
            <person name="Hosono M."/>
            <person name="Torimaru M."/>
            <person name="Fukuda K."/>
            <person name="Mikami N."/>
        </authorList>
    </citation>
    <scope>NUCLEOTIDE SEQUENCE [LARGE SCALE GENOMIC DNA]</scope>
    <source>
        <strain evidence="9 10">KT1b</strain>
    </source>
</reference>
<dbReference type="SUPFAM" id="SSF100950">
    <property type="entry name" value="NagB/RpiA/CoA transferase-like"/>
    <property type="match status" value="1"/>
</dbReference>
<dbReference type="Gene3D" id="3.30.70.260">
    <property type="match status" value="1"/>
</dbReference>
<gene>
    <name evidence="9" type="ORF">HPULCUR_010424</name>
</gene>
<accession>A0ABP9YD75</accession>
<evidence type="ECO:0000256" key="1">
    <source>
        <dbReference type="ARBA" id="ARBA00001713"/>
    </source>
</evidence>
<dbReference type="SUPFAM" id="SSF75445">
    <property type="entry name" value="D-ribose-5-phosphate isomerase (RpiA), lid domain"/>
    <property type="match status" value="1"/>
</dbReference>
<organism evidence="9 10">
    <name type="scientific">Helicostylum pulchrum</name>
    <dbReference type="NCBI Taxonomy" id="562976"/>
    <lineage>
        <taxon>Eukaryota</taxon>
        <taxon>Fungi</taxon>
        <taxon>Fungi incertae sedis</taxon>
        <taxon>Mucoromycota</taxon>
        <taxon>Mucoromycotina</taxon>
        <taxon>Mucoromycetes</taxon>
        <taxon>Mucorales</taxon>
        <taxon>Mucorineae</taxon>
        <taxon>Mucoraceae</taxon>
        <taxon>Helicostylum</taxon>
    </lineage>
</organism>
<sequence length="255" mass="27935">MVFRKGFAILKRHSSTLATENGKQWAGVNAIEDLIQSNPSVIGLGSSSTMLYAIEHLAKTRLAKTVTCIPTSFQTRQLIISHELKLGSLEQFPVVDVTLDSADEIDSNLNAIKGSGGYIFQDRLVAQSSRRFVLVADTKRKSLQLGTQWRRGVPIEVIPIALASVGLSLERMFPSAKMRLRMATPSNKAGPVVTDNGNLILDCDFGPIEQNPAELYKEIKCLSGVLDVGLFCNMAESAYFGDLEGDKGEIVYRKK</sequence>
<proteinExistence type="inferred from homology"/>
<dbReference type="Proteomes" id="UP001476247">
    <property type="component" value="Unassembled WGS sequence"/>
</dbReference>